<feature type="domain" description="Laminin G" evidence="16">
    <location>
        <begin position="1545"/>
        <end position="1718"/>
    </location>
</feature>
<keyword evidence="10" id="KW-0325">Glycoprotein</keyword>
<feature type="coiled-coil region" evidence="13">
    <location>
        <begin position="569"/>
        <end position="741"/>
    </location>
</feature>
<dbReference type="InterPro" id="IPR000742">
    <property type="entry name" value="EGF"/>
</dbReference>
<dbReference type="Gene3D" id="2.10.25.10">
    <property type="entry name" value="Laminin"/>
    <property type="match status" value="2"/>
</dbReference>
<dbReference type="Gene3D" id="2.60.120.200">
    <property type="match status" value="5"/>
</dbReference>
<dbReference type="InterPro" id="IPR010307">
    <property type="entry name" value="Laminin_dom_II"/>
</dbReference>
<organism evidence="19 20">
    <name type="scientific">Astyanax mexicanus</name>
    <name type="common">Blind cave fish</name>
    <name type="synonym">Astyanax fasciatus mexicanus</name>
    <dbReference type="NCBI Taxonomy" id="7994"/>
    <lineage>
        <taxon>Eukaryota</taxon>
        <taxon>Metazoa</taxon>
        <taxon>Chordata</taxon>
        <taxon>Craniata</taxon>
        <taxon>Vertebrata</taxon>
        <taxon>Euteleostomi</taxon>
        <taxon>Actinopterygii</taxon>
        <taxon>Neopterygii</taxon>
        <taxon>Teleostei</taxon>
        <taxon>Ostariophysi</taxon>
        <taxon>Characiformes</taxon>
        <taxon>Characoidei</taxon>
        <taxon>Acestrorhamphidae</taxon>
        <taxon>Acestrorhamphinae</taxon>
        <taxon>Astyanax</taxon>
    </lineage>
</organism>
<keyword evidence="3" id="KW-0272">Extracellular matrix</keyword>
<proteinExistence type="predicted"/>
<keyword evidence="7" id="KW-0130">Cell adhesion</keyword>
<name>A0A8B9L713_ASTMX</name>
<dbReference type="Proteomes" id="UP000694621">
    <property type="component" value="Unplaced"/>
</dbReference>
<feature type="domain" description="Laminin G" evidence="16">
    <location>
        <begin position="1154"/>
        <end position="1312"/>
    </location>
</feature>
<evidence type="ECO:0000259" key="16">
    <source>
        <dbReference type="PROSITE" id="PS50025"/>
    </source>
</evidence>
<reference evidence="19" key="2">
    <citation type="submission" date="2025-05" db="UniProtKB">
        <authorList>
            <consortium name="Ensembl"/>
        </authorList>
    </citation>
    <scope>IDENTIFICATION</scope>
</reference>
<protein>
    <submittedName>
        <fullName evidence="18 19">Laminin subunit alpha-3</fullName>
    </submittedName>
</protein>
<dbReference type="GO" id="GO:0005576">
    <property type="term" value="C:extracellular region"/>
    <property type="evidence" value="ECO:0007669"/>
    <property type="project" value="UniProtKB-ARBA"/>
</dbReference>
<dbReference type="SUPFAM" id="SSF103657">
    <property type="entry name" value="BAR/IMD domain-like"/>
    <property type="match status" value="1"/>
</dbReference>
<evidence type="ECO:0000313" key="19">
    <source>
        <dbReference type="Ensembl" id="ENSAMXP00005045771.1"/>
    </source>
</evidence>
<dbReference type="SMART" id="SM00180">
    <property type="entry name" value="EGF_Lam"/>
    <property type="match status" value="2"/>
</dbReference>
<dbReference type="CDD" id="cd00055">
    <property type="entry name" value="EGF_Lam"/>
    <property type="match status" value="2"/>
</dbReference>
<sequence length="1733" mass="192890">MSCVWGLLLCCLTGPWLCNADQKTPYGYVQFMQSSGEHRLRQSSRKYCDHSAGAITKPCGPGQYRERWGAYRGRCVPCNCNGLSHECDPISGKCHNCQLNTAGDQCERCAEGYYGSAVLRTCQVCPCPFPDPYRSFALGCLQVGDQLECLCKPGYSGTRCERCSAGYYGDPVQVGGSCQLCHCDHGYICDPLTGECEDPNNPSTDGDCQECDTCIQILLEELEMMDYELHQLKVDLEPFGSSSAFLAALKKLEDAIKSTKLLVMKYSASVKLWEPKVKELEADVAGVRKDLSELSSKTDLASSAAEELLNNLDKTQLKGQNLLTDTEQLLKRIQEFLDQLKLSNSTIPSKDIVKMLKEARQMVSQMRKQNCDVQQKLAGDELEEAQKLLDYIMKNLTNPMNSTLAAADAIAQDLMSQIADLKDLEEALQQAEKTVNKTKQMNDGSEATLSDILKHRTKMEEEKHIVSADLAMIRGALNEIIQVLMMMEEIKNDLAKFAAEIDGAETDLNLKLSELSKATALQGIVREAEEHAQDLMNLAMHFQMSMLNYTNSSAVHKAVESINAYRDVIDALKKAEAAANESHKAAEEALAEVKAQNLTVTADELKNSANNLLDQAEKAENNLKEATQIYDTIKDRLDKAMAKERSMNEELQTTVKNMNQINRDDIATLINESKDAVQAANDTVSNTNAKLKNITEDLDKIRITGGVSNLDNILNDVNNTLNELNSVFPELTDSLAEVEKQSSQVPNTTNMSDNLMRIKDMIEKTRDMANRIRGPILFSGDSHVELRPPKNLEDLRAFTALNLTIHRPKVDTRKRRQSTEEEDNLFVLYLGNKNTQKDYVGLVIRNSVLYCVYKLGGQIHEIKTKEITRSSVNGSFMDRVDFRRVYQDAEVIFTETYTSSAPRKLQPMTSQANTTISLLDLDRDEVVLYVGGYPNDFTPPKELQYPGFTGCIEFSTLNEYILGLYNFQKAVNIKNTDRCLRGEIRQIGQYFDGTGYGRINVQDSSKVIKFFLLSRQENALLFYMGNKDSYFTVTLEEGFVVLRVTQGDQRLTRKSDKKVFPLEYYQQIRILEDNSRTVDTAPYSVNVRFDFGTLHSADTQAFVGGIPAAIAARHNITHPPVRGCLKSLEVDIYVRFIEEVGIVPGCPEDLLGLREASMELGSSLAFAPNITQSNTGTMVSLGFKSTQNSGVLLAHTDNKDGGFELALVDGHVEMKDGANLLKSKNRYDEGGWHYVTAFRNSTGMELTIDNSDSAEIQTPPLDALSADMNVVLGKETFNGCLRNFYMRRLESNYIPADLSSFNKAGAVSLISCPAQRPPLAITEKSGLRRRGIVNGLDIMKEFQAERKAAKSHLKDFSQQVCSKPASLIQAYHLNARSQLQYNIRPAELNFRPHFSLDVQTRSANGLLLHIADKHDVSRVVLFMEGGRVKLSVGEGGLIHYQKKINNGDWHNIRFSMEQNTFHLVVDGFRVTDGRLQKDEGISLGLQAPAYIGTGLAQSVSRNHEKSFPKTSVIGCIRDVRFYEVLVGEPAVNHGGAPCFDGAAVKGAYFAGRGSHAALEKYFILGADFNLTFEVRPENLTGLLFHSRGHHGHSLSVFLKKSKMVVQMNDGAGDYSISVTPPSTLCDHTFHHVTVSKTGNVMRLKMGRESNHAVGPSVHSYSLVTRDTLYIGGVPDRKRKRVPVWSSFVGCMRNVRINQEPVSFDTITSVFGPVNTNECPEDQQQTSGGQKPRH</sequence>
<evidence type="ECO:0000256" key="4">
    <source>
        <dbReference type="ARBA" id="ARBA00022729"/>
    </source>
</evidence>
<dbReference type="InterPro" id="IPR050372">
    <property type="entry name" value="Neurexin-related_CASP"/>
</dbReference>
<keyword evidence="6" id="KW-0084">Basement membrane</keyword>
<keyword evidence="8 13" id="KW-0175">Coiled coil</keyword>
<evidence type="ECO:0000256" key="6">
    <source>
        <dbReference type="ARBA" id="ARBA00022869"/>
    </source>
</evidence>
<dbReference type="InterPro" id="IPR001791">
    <property type="entry name" value="Laminin_G"/>
</dbReference>
<gene>
    <name evidence="19" type="primary">lama3</name>
    <name evidence="18" type="synonym">LAMA3</name>
    <name evidence="18" type="ORF">AMEX_G19276</name>
</gene>
<dbReference type="SUPFAM" id="SSF57196">
    <property type="entry name" value="EGF/Laminin"/>
    <property type="match status" value="2"/>
</dbReference>
<evidence type="ECO:0000256" key="2">
    <source>
        <dbReference type="ARBA" id="ARBA00022525"/>
    </source>
</evidence>
<dbReference type="PROSITE" id="PS01248">
    <property type="entry name" value="EGF_LAM_1"/>
    <property type="match status" value="2"/>
</dbReference>
<dbReference type="PROSITE" id="PS50027">
    <property type="entry name" value="EGF_LAM_2"/>
    <property type="match status" value="1"/>
</dbReference>
<feature type="domain" description="Laminin EGF-like" evidence="17">
    <location>
        <begin position="78"/>
        <end position="124"/>
    </location>
</feature>
<evidence type="ECO:0000313" key="21">
    <source>
        <dbReference type="Proteomes" id="UP000752171"/>
    </source>
</evidence>
<reference evidence="18 21" key="1">
    <citation type="submission" date="2021-07" db="EMBL/GenBank/DDBJ databases">
        <authorList>
            <person name="Imarazene B."/>
            <person name="Zahm M."/>
            <person name="Klopp C."/>
            <person name="Cabau C."/>
            <person name="Beille S."/>
            <person name="Jouanno E."/>
            <person name="Castinel A."/>
            <person name="Lluch J."/>
            <person name="Gil L."/>
            <person name="Kuchtly C."/>
            <person name="Lopez Roques C."/>
            <person name="Donnadieu C."/>
            <person name="Parrinello H."/>
            <person name="Journot L."/>
            <person name="Du K."/>
            <person name="Schartl M."/>
            <person name="Retaux S."/>
            <person name="Guiguen Y."/>
        </authorList>
    </citation>
    <scope>NUCLEOTIDE SEQUENCE [LARGE SCALE GENOMIC DNA]</scope>
    <source>
        <strain evidence="18">Pach_M1</strain>
        <tissue evidence="18">Testis</tissue>
    </source>
</reference>
<dbReference type="GO" id="GO:0005102">
    <property type="term" value="F:signaling receptor binding"/>
    <property type="evidence" value="ECO:0007669"/>
    <property type="project" value="InterPro"/>
</dbReference>
<dbReference type="FunFam" id="2.10.25.10:FF:000188">
    <property type="entry name" value="Laminin subunit gamma 2"/>
    <property type="match status" value="1"/>
</dbReference>
<dbReference type="SMART" id="SM00181">
    <property type="entry name" value="EGF"/>
    <property type="match status" value="2"/>
</dbReference>
<evidence type="ECO:0000256" key="8">
    <source>
        <dbReference type="ARBA" id="ARBA00023054"/>
    </source>
</evidence>
<dbReference type="PROSITE" id="PS50025">
    <property type="entry name" value="LAM_G_DOMAIN"/>
    <property type="match status" value="5"/>
</dbReference>
<evidence type="ECO:0000256" key="7">
    <source>
        <dbReference type="ARBA" id="ARBA00022889"/>
    </source>
</evidence>
<evidence type="ECO:0000256" key="14">
    <source>
        <dbReference type="SAM" id="MobiDB-lite"/>
    </source>
</evidence>
<evidence type="ECO:0000313" key="18">
    <source>
        <dbReference type="EMBL" id="KAG9266631.1"/>
    </source>
</evidence>
<dbReference type="Pfam" id="PF00053">
    <property type="entry name" value="EGF_laminin"/>
    <property type="match status" value="2"/>
</dbReference>
<feature type="disulfide bond" evidence="12">
    <location>
        <begin position="97"/>
        <end position="106"/>
    </location>
</feature>
<evidence type="ECO:0000313" key="20">
    <source>
        <dbReference type="Proteomes" id="UP000694621"/>
    </source>
</evidence>
<dbReference type="SUPFAM" id="SSF49899">
    <property type="entry name" value="Concanavalin A-like lectins/glucanases"/>
    <property type="match status" value="5"/>
</dbReference>
<keyword evidence="2" id="KW-0964">Secreted</keyword>
<dbReference type="InterPro" id="IPR027267">
    <property type="entry name" value="AH/BAR_dom_sf"/>
</dbReference>
<dbReference type="SMART" id="SM00282">
    <property type="entry name" value="LamG"/>
    <property type="match status" value="5"/>
</dbReference>
<feature type="signal peptide" evidence="15">
    <location>
        <begin position="1"/>
        <end position="20"/>
    </location>
</feature>
<keyword evidence="5" id="KW-0677">Repeat</keyword>
<accession>A0A8B9L713</accession>
<evidence type="ECO:0000256" key="3">
    <source>
        <dbReference type="ARBA" id="ARBA00022530"/>
    </source>
</evidence>
<dbReference type="GO" id="GO:0045995">
    <property type="term" value="P:regulation of embryonic development"/>
    <property type="evidence" value="ECO:0007669"/>
    <property type="project" value="InterPro"/>
</dbReference>
<dbReference type="FunFam" id="2.10.25.10:FF:000033">
    <property type="entry name" value="Laminin subunit alpha 2"/>
    <property type="match status" value="1"/>
</dbReference>
<dbReference type="InterPro" id="IPR013320">
    <property type="entry name" value="ConA-like_dom_sf"/>
</dbReference>
<feature type="region of interest" description="Disordered" evidence="14">
    <location>
        <begin position="1712"/>
        <end position="1733"/>
    </location>
</feature>
<keyword evidence="9 12" id="KW-1015">Disulfide bond</keyword>
<comment type="caution">
    <text evidence="12">Lacks conserved residue(s) required for the propagation of feature annotation.</text>
</comment>
<dbReference type="OrthoDB" id="5836593at2759"/>
<dbReference type="Pfam" id="PF06008">
    <property type="entry name" value="Laminin_I"/>
    <property type="match status" value="1"/>
</dbReference>
<dbReference type="GO" id="GO:0030334">
    <property type="term" value="P:regulation of cell migration"/>
    <property type="evidence" value="ECO:0007669"/>
    <property type="project" value="InterPro"/>
</dbReference>
<keyword evidence="4 15" id="KW-0732">Signal</keyword>
<dbReference type="Ensembl" id="ENSAMXT00005049738.1">
    <property type="protein sequence ID" value="ENSAMXP00005045771.1"/>
    <property type="gene ID" value="ENSAMXG00005021146.1"/>
</dbReference>
<feature type="domain" description="Laminin G" evidence="16">
    <location>
        <begin position="773"/>
        <end position="979"/>
    </location>
</feature>
<dbReference type="Proteomes" id="UP000752171">
    <property type="component" value="Unassembled WGS sequence"/>
</dbReference>
<dbReference type="InterPro" id="IPR009254">
    <property type="entry name" value="Laminin_aI"/>
</dbReference>
<dbReference type="PANTHER" id="PTHR15036">
    <property type="entry name" value="PIKACHURIN-LIKE PROTEIN"/>
    <property type="match status" value="1"/>
</dbReference>
<comment type="subcellular location">
    <subcellularLocation>
        <location evidence="1">Secreted</location>
        <location evidence="1">Extracellular space</location>
        <location evidence="1">Extracellular matrix</location>
        <location evidence="1">Basement membrane</location>
    </subcellularLocation>
</comment>
<evidence type="ECO:0000259" key="17">
    <source>
        <dbReference type="PROSITE" id="PS50027"/>
    </source>
</evidence>
<evidence type="ECO:0000256" key="9">
    <source>
        <dbReference type="ARBA" id="ARBA00023157"/>
    </source>
</evidence>
<evidence type="ECO:0000256" key="13">
    <source>
        <dbReference type="SAM" id="Coils"/>
    </source>
</evidence>
<evidence type="ECO:0000256" key="10">
    <source>
        <dbReference type="ARBA" id="ARBA00023180"/>
    </source>
</evidence>
<dbReference type="Pfam" id="PF02210">
    <property type="entry name" value="Laminin_G_2"/>
    <property type="match status" value="5"/>
</dbReference>
<dbReference type="GO" id="GO:0005604">
    <property type="term" value="C:basement membrane"/>
    <property type="evidence" value="ECO:0007669"/>
    <property type="project" value="UniProtKB-SubCell"/>
</dbReference>
<evidence type="ECO:0000256" key="12">
    <source>
        <dbReference type="PROSITE-ProRule" id="PRU00460"/>
    </source>
</evidence>
<dbReference type="EMBL" id="JAICCE010000016">
    <property type="protein sequence ID" value="KAG9266631.1"/>
    <property type="molecule type" value="Genomic_DNA"/>
</dbReference>
<dbReference type="PANTHER" id="PTHR15036:SF67">
    <property type="entry name" value="LAMININ SUBUNIT ALPHA-LIKE PROTEIN"/>
    <property type="match status" value="1"/>
</dbReference>
<feature type="domain" description="Laminin G" evidence="16">
    <location>
        <begin position="1368"/>
        <end position="1538"/>
    </location>
</feature>
<dbReference type="GO" id="GO:0007155">
    <property type="term" value="P:cell adhesion"/>
    <property type="evidence" value="ECO:0007669"/>
    <property type="project" value="UniProtKB-KW"/>
</dbReference>
<evidence type="ECO:0000256" key="5">
    <source>
        <dbReference type="ARBA" id="ARBA00022737"/>
    </source>
</evidence>
<dbReference type="CDD" id="cd00110">
    <property type="entry name" value="LamG"/>
    <property type="match status" value="5"/>
</dbReference>
<evidence type="ECO:0000256" key="15">
    <source>
        <dbReference type="SAM" id="SignalP"/>
    </source>
</evidence>
<feature type="domain" description="Laminin G" evidence="16">
    <location>
        <begin position="988"/>
        <end position="1146"/>
    </location>
</feature>
<keyword evidence="11 12" id="KW-0424">Laminin EGF-like domain</keyword>
<dbReference type="InterPro" id="IPR002049">
    <property type="entry name" value="LE_dom"/>
</dbReference>
<dbReference type="Pfam" id="PF06009">
    <property type="entry name" value="Laminin_II"/>
    <property type="match status" value="1"/>
</dbReference>
<evidence type="ECO:0000256" key="1">
    <source>
        <dbReference type="ARBA" id="ARBA00004302"/>
    </source>
</evidence>
<dbReference type="GO" id="GO:0030155">
    <property type="term" value="P:regulation of cell adhesion"/>
    <property type="evidence" value="ECO:0007669"/>
    <property type="project" value="InterPro"/>
</dbReference>
<feature type="coiled-coil region" evidence="13">
    <location>
        <begin position="411"/>
        <end position="448"/>
    </location>
</feature>
<evidence type="ECO:0000256" key="11">
    <source>
        <dbReference type="ARBA" id="ARBA00023292"/>
    </source>
</evidence>
<feature type="chain" id="PRO_5044669586" evidence="15">
    <location>
        <begin position="21"/>
        <end position="1733"/>
    </location>
</feature>